<sequence>MRVPTVLVLRGFPPLVRLSIGPVTHLEARRIADFLAVNARMKMREMIDRPMTTVTDEQTDDGHLATEANGEAYDSAEAEVQRRIKQAEIKTYLNTCLMMIRGSAALHAAHPIIIPEQEAFGQIIEVNRQLDARQAGTPHLTVVTENAEVLKGLAICSMERSLGLDDADSTEPVVVSAVESGRGLSALPSVAEQTPKKPTGQPEVNVTDGFSSASMSLSLEDSWLDHDGDDVEYNDPADEDRKNVPRGSSTRPFFSVVARDYLRGRAEAKSKGKLKDIQTAEGRIKLFIELIGDHPVDTYTARDLQAYVNKLRYWPSDPKRRPSQLPAEAVIESNRDLRFKPLAKATLQDGYLAVIKPVFGIAATRYEFINPMIGVRLNYPDTAKASRPVEPLGAAKISAIFKTGIESGYLDLALLPLLGHLTGRRLGLLIYLRGSDIREKYEGVWVANTAGVIFGDGSWQRIGYKTDASLSFYVLHNILREVGFIQWAQAQGDRFLFPELMRLVRPANSASSYMQRLFQRAGIKPGNREVFHSLRSNKIAELQDNHEIDGKTARLLAGHSLGDDEHTLYGWRYLSEPRARQLATLALDPAIDFAQFKGLDYKRLAAAKRRNGKRWPAA</sequence>
<dbReference type="GO" id="GO:0003677">
    <property type="term" value="F:DNA binding"/>
    <property type="evidence" value="ECO:0007669"/>
    <property type="project" value="InterPro"/>
</dbReference>
<evidence type="ECO:0008006" key="5">
    <source>
        <dbReference type="Google" id="ProtNLM"/>
    </source>
</evidence>
<dbReference type="GO" id="GO:0015074">
    <property type="term" value="P:DNA integration"/>
    <property type="evidence" value="ECO:0007669"/>
    <property type="project" value="InterPro"/>
</dbReference>
<dbReference type="AlphaFoldDB" id="A0A3S9B0S0"/>
<dbReference type="KEGG" id="abaw:D5400_03500"/>
<feature type="compositionally biased region" description="Acidic residues" evidence="2">
    <location>
        <begin position="227"/>
        <end position="238"/>
    </location>
</feature>
<dbReference type="SUPFAM" id="SSF56349">
    <property type="entry name" value="DNA breaking-rejoining enzymes"/>
    <property type="match status" value="1"/>
</dbReference>
<evidence type="ECO:0000313" key="3">
    <source>
        <dbReference type="EMBL" id="AZN70462.1"/>
    </source>
</evidence>
<dbReference type="GO" id="GO:0006310">
    <property type="term" value="P:DNA recombination"/>
    <property type="evidence" value="ECO:0007669"/>
    <property type="project" value="UniProtKB-KW"/>
</dbReference>
<keyword evidence="1" id="KW-0233">DNA recombination</keyword>
<evidence type="ECO:0000256" key="2">
    <source>
        <dbReference type="SAM" id="MobiDB-lite"/>
    </source>
</evidence>
<dbReference type="InterPro" id="IPR011010">
    <property type="entry name" value="DNA_brk_join_enz"/>
</dbReference>
<organism evidence="3 4">
    <name type="scientific">Georhizobium profundi</name>
    <dbReference type="NCBI Taxonomy" id="2341112"/>
    <lineage>
        <taxon>Bacteria</taxon>
        <taxon>Pseudomonadati</taxon>
        <taxon>Pseudomonadota</taxon>
        <taxon>Alphaproteobacteria</taxon>
        <taxon>Hyphomicrobiales</taxon>
        <taxon>Rhizobiaceae</taxon>
        <taxon>Georhizobium</taxon>
    </lineage>
</organism>
<protein>
    <recommendedName>
        <fullName evidence="5">Tyr recombinase domain-containing protein</fullName>
    </recommendedName>
</protein>
<dbReference type="Gene3D" id="1.10.443.10">
    <property type="entry name" value="Intergrase catalytic core"/>
    <property type="match status" value="1"/>
</dbReference>
<dbReference type="Proteomes" id="UP000268192">
    <property type="component" value="Chromosome"/>
</dbReference>
<reference evidence="3 4" key="1">
    <citation type="submission" date="2018-09" db="EMBL/GenBank/DDBJ databases">
        <title>Marinorhizobium profundi gen. nov., sp. nov., isolated from a deep-sea sediment sample from the New Britain Trench and proposal of Marinorhizobiaceae fam. nov. in the order Rhizobiales of the class Alphaproteobacteria.</title>
        <authorList>
            <person name="Cao J."/>
        </authorList>
    </citation>
    <scope>NUCLEOTIDE SEQUENCE [LARGE SCALE GENOMIC DNA]</scope>
    <source>
        <strain evidence="3 4">WS11</strain>
    </source>
</reference>
<evidence type="ECO:0000313" key="4">
    <source>
        <dbReference type="Proteomes" id="UP000268192"/>
    </source>
</evidence>
<dbReference type="InterPro" id="IPR013762">
    <property type="entry name" value="Integrase-like_cat_sf"/>
</dbReference>
<feature type="region of interest" description="Disordered" evidence="2">
    <location>
        <begin position="186"/>
        <end position="209"/>
    </location>
</feature>
<gene>
    <name evidence="3" type="ORF">D5400_03500</name>
</gene>
<proteinExistence type="predicted"/>
<keyword evidence="4" id="KW-1185">Reference proteome</keyword>
<accession>A0A3S9B0S0</accession>
<feature type="region of interest" description="Disordered" evidence="2">
    <location>
        <begin position="226"/>
        <end position="249"/>
    </location>
</feature>
<name>A0A3S9B0S0_9HYPH</name>
<evidence type="ECO:0000256" key="1">
    <source>
        <dbReference type="ARBA" id="ARBA00023172"/>
    </source>
</evidence>
<dbReference type="EMBL" id="CP032509">
    <property type="protein sequence ID" value="AZN70462.1"/>
    <property type="molecule type" value="Genomic_DNA"/>
</dbReference>